<dbReference type="AlphaFoldDB" id="A0A8H6F6B5"/>
<feature type="transmembrane region" description="Helical" evidence="1">
    <location>
        <begin position="171"/>
        <end position="189"/>
    </location>
</feature>
<dbReference type="Proteomes" id="UP000536275">
    <property type="component" value="Unassembled WGS sequence"/>
</dbReference>
<dbReference type="InterPro" id="IPR016509">
    <property type="entry name" value="Fig1"/>
</dbReference>
<reference evidence="2 3" key="1">
    <citation type="submission" date="2020-03" db="EMBL/GenBank/DDBJ databases">
        <title>FDA dAtabase for Regulatory Grade micrObial Sequences (FDA-ARGOS): Supporting development and validation of Infectious Disease Dx tests.</title>
        <authorList>
            <person name="Campos J."/>
            <person name="Goldberg B."/>
            <person name="Tallon L."/>
            <person name="Sadzewicz L."/>
            <person name="Vavikolanu K."/>
            <person name="Mehta A."/>
            <person name="Aluvathingal J."/>
            <person name="Nadendla S."/>
            <person name="Nandy P."/>
            <person name="Geyer C."/>
            <person name="Yan Y."/>
            <person name="Sichtig H."/>
        </authorList>
    </citation>
    <scope>NUCLEOTIDE SEQUENCE [LARGE SCALE GENOMIC DNA]</scope>
    <source>
        <strain evidence="2 3">FDAARGOS_656</strain>
    </source>
</reference>
<evidence type="ECO:0000256" key="1">
    <source>
        <dbReference type="SAM" id="Phobius"/>
    </source>
</evidence>
<gene>
    <name evidence="2" type="ORF">FOB64_002035</name>
</gene>
<dbReference type="GO" id="GO:0043332">
    <property type="term" value="C:mating projection tip"/>
    <property type="evidence" value="ECO:0007669"/>
    <property type="project" value="TreeGrafter"/>
</dbReference>
<evidence type="ECO:0000313" key="2">
    <source>
        <dbReference type="EMBL" id="KAF6070977.1"/>
    </source>
</evidence>
<dbReference type="PANTHER" id="PTHR28092">
    <property type="entry name" value="FACTOR-INDUCED GENE 1 PROTEIN"/>
    <property type="match status" value="1"/>
</dbReference>
<dbReference type="PIRSF" id="PIRSF007138">
    <property type="entry name" value="FIG1"/>
    <property type="match status" value="1"/>
</dbReference>
<protein>
    <submittedName>
        <fullName evidence="2">Ca2+ regulator and membrane fusion protein Fig1 family protein</fullName>
    </submittedName>
</protein>
<dbReference type="PANTHER" id="PTHR28092:SF1">
    <property type="entry name" value="FACTOR-INDUCED GENE 1 PROTEIN"/>
    <property type="match status" value="1"/>
</dbReference>
<dbReference type="Pfam" id="PF12351">
    <property type="entry name" value="Fig1"/>
    <property type="match status" value="1"/>
</dbReference>
<keyword evidence="1" id="KW-1133">Transmembrane helix</keyword>
<name>A0A8H6F6B5_CANAX</name>
<dbReference type="InterPro" id="IPR033481">
    <property type="entry name" value="Dni1/Fig1"/>
</dbReference>
<feature type="transmembrane region" description="Helical" evidence="1">
    <location>
        <begin position="139"/>
        <end position="159"/>
    </location>
</feature>
<keyword evidence="1" id="KW-0472">Membrane</keyword>
<dbReference type="EMBL" id="JABWAD010000022">
    <property type="protein sequence ID" value="KAF6070977.1"/>
    <property type="molecule type" value="Genomic_DNA"/>
</dbReference>
<dbReference type="PROSITE" id="PS51257">
    <property type="entry name" value="PROKAR_LIPOPROTEIN"/>
    <property type="match status" value="1"/>
</dbReference>
<dbReference type="GO" id="GO:0000747">
    <property type="term" value="P:conjugation with cellular fusion"/>
    <property type="evidence" value="ECO:0007669"/>
    <property type="project" value="TreeGrafter"/>
</dbReference>
<evidence type="ECO:0000313" key="3">
    <source>
        <dbReference type="Proteomes" id="UP000536275"/>
    </source>
</evidence>
<keyword evidence="1" id="KW-0812">Transmembrane</keyword>
<feature type="transmembrane region" description="Helical" evidence="1">
    <location>
        <begin position="7"/>
        <end position="28"/>
    </location>
</feature>
<organism evidence="2 3">
    <name type="scientific">Candida albicans</name>
    <name type="common">Yeast</name>
    <dbReference type="NCBI Taxonomy" id="5476"/>
    <lineage>
        <taxon>Eukaryota</taxon>
        <taxon>Fungi</taxon>
        <taxon>Dikarya</taxon>
        <taxon>Ascomycota</taxon>
        <taxon>Saccharomycotina</taxon>
        <taxon>Pichiomycetes</taxon>
        <taxon>Debaryomycetaceae</taxon>
        <taxon>Candida/Lodderomyces clade</taxon>
        <taxon>Candida</taxon>
    </lineage>
</organism>
<accession>A0A8H6F6B5</accession>
<proteinExistence type="predicted"/>
<comment type="caution">
    <text evidence="2">The sequence shown here is derived from an EMBL/GenBank/DDBJ whole genome shotgun (WGS) entry which is preliminary data.</text>
</comment>
<feature type="transmembrane region" description="Helical" evidence="1">
    <location>
        <begin position="219"/>
        <end position="241"/>
    </location>
</feature>
<dbReference type="GO" id="GO:0016020">
    <property type="term" value="C:membrane"/>
    <property type="evidence" value="ECO:0007669"/>
    <property type="project" value="InterPro"/>
</dbReference>
<sequence length="265" mass="29194">MNLPLKFTIVFTIIIQFITAALLSFLLLGCIDTSSNYSNVYLLSYKFNQSSPLYDYLSTSSNSSITTTTTTNNNSTAIDELSVKVGYMGVCLSSSSKDISCTTYTGLDSFPKFSISMLSGDLDLVQLAQSFSNICHPRILLATIILTLIGLIILCYCVIPIVPGKSIMKKLNAGLSFILLLLWGLGSMLQHQAVVTSVEMMQQSSFQLLIGTRGGRAEAMTWTAFSFILMMFLSACLSWWMEIRMSKLNGKSSQHQQQPSVDTKI</sequence>